<keyword evidence="2" id="KW-1185">Reference proteome</keyword>
<organism evidence="1 2">
    <name type="scientific">Facklamia lactis</name>
    <dbReference type="NCBI Taxonomy" id="2749967"/>
    <lineage>
        <taxon>Bacteria</taxon>
        <taxon>Bacillati</taxon>
        <taxon>Bacillota</taxon>
        <taxon>Bacilli</taxon>
        <taxon>Lactobacillales</taxon>
        <taxon>Aerococcaceae</taxon>
        <taxon>Facklamia</taxon>
    </lineage>
</organism>
<dbReference type="EMBL" id="JACBXQ010000001">
    <property type="protein sequence ID" value="MBG9985281.1"/>
    <property type="molecule type" value="Genomic_DNA"/>
</dbReference>
<gene>
    <name evidence="1" type="ORF">HZY91_00065</name>
</gene>
<evidence type="ECO:0008006" key="3">
    <source>
        <dbReference type="Google" id="ProtNLM"/>
    </source>
</evidence>
<name>A0ABS0LM92_9LACT</name>
<evidence type="ECO:0000313" key="2">
    <source>
        <dbReference type="Proteomes" id="UP000721415"/>
    </source>
</evidence>
<proteinExistence type="predicted"/>
<reference evidence="1 2" key="1">
    <citation type="submission" date="2020-07" db="EMBL/GenBank/DDBJ databases">
        <title>Facklamia lactis sp. nov., isolated from raw milk.</title>
        <authorList>
            <person name="Doll E.V."/>
            <person name="Huptas C."/>
            <person name="Staib L."/>
            <person name="Wenning M."/>
            <person name="Scherer S."/>
        </authorList>
    </citation>
    <scope>NUCLEOTIDE SEQUENCE [LARGE SCALE GENOMIC DNA]</scope>
    <source>
        <strain evidence="1 2">DSM 111018</strain>
    </source>
</reference>
<dbReference type="Proteomes" id="UP000721415">
    <property type="component" value="Unassembled WGS sequence"/>
</dbReference>
<evidence type="ECO:0000313" key="1">
    <source>
        <dbReference type="EMBL" id="MBG9985281.1"/>
    </source>
</evidence>
<dbReference type="RefSeq" id="WP_197113205.1">
    <property type="nucleotide sequence ID" value="NZ_JACBXQ010000001.1"/>
</dbReference>
<comment type="caution">
    <text evidence="1">The sequence shown here is derived from an EMBL/GenBank/DDBJ whole genome shotgun (WGS) entry which is preliminary data.</text>
</comment>
<sequence length="131" mass="15200">MNSRKQWISHKIELSHKMGETLSEKIGVFEFEIVLLVAHSLIATDIRTGFPVLAFHERQEIDRIINQRFHLYKKDNDANSSQVLIWLSGFVGIVEEVLVNHYEAHSDIDFDSMAINISLNSYVPMQMQKKE</sequence>
<accession>A0ABS0LM92</accession>
<protein>
    <recommendedName>
        <fullName evidence="3">Na+-translocating membrane potential-generating system MpsC domain-containing protein</fullName>
    </recommendedName>
</protein>